<gene>
    <name evidence="3" type="ORF">SAMN05421762_2361</name>
</gene>
<evidence type="ECO:0000313" key="4">
    <source>
        <dbReference type="Proteomes" id="UP000231644"/>
    </source>
</evidence>
<dbReference type="NCBIfam" id="TIGR03370">
    <property type="entry name" value="VPLPA-CTERM"/>
    <property type="match status" value="1"/>
</dbReference>
<dbReference type="EMBL" id="FOLX01000001">
    <property type="protein sequence ID" value="SFC83245.1"/>
    <property type="molecule type" value="Genomic_DNA"/>
</dbReference>
<accession>A0A1I1MDH6</accession>
<keyword evidence="1" id="KW-0472">Membrane</keyword>
<reference evidence="3 4" key="1">
    <citation type="submission" date="2016-10" db="EMBL/GenBank/DDBJ databases">
        <authorList>
            <person name="de Groot N.N."/>
        </authorList>
    </citation>
    <scope>NUCLEOTIDE SEQUENCE [LARGE SCALE GENOMIC DNA]</scope>
    <source>
        <strain evidence="3 4">DSM 29619</strain>
    </source>
</reference>
<dbReference type="OrthoDB" id="7874461at2"/>
<keyword evidence="1" id="KW-1133">Transmembrane helix</keyword>
<dbReference type="STRING" id="517719.SAMN05421762_2361"/>
<evidence type="ECO:0000256" key="2">
    <source>
        <dbReference type="SAM" id="SignalP"/>
    </source>
</evidence>
<dbReference type="AlphaFoldDB" id="A0A1I1MDH6"/>
<sequence>MFKKLMAAAVLATIATAASAAPTELFFDDFDSNSNIPGGNATPTGWSVSGGTVDIVGPPSYFPTICAAGAINCIDMDGSSGNAGRLTSNASFSLLAGVEYTLSFDYSWNWHMQGNPNTMTFGVGGFSDSLTTNGTRTAYVHKPYTALSFSFIGNGSFGSIFFDHQGGDNGGIVIDNVRLVGELGQTAPAVPLPAGAPLILTALAGLGLLRRRG</sequence>
<dbReference type="RefSeq" id="WP_093447859.1">
    <property type="nucleotide sequence ID" value="NZ_FNZG01000001.1"/>
</dbReference>
<dbReference type="Proteomes" id="UP000231644">
    <property type="component" value="Unassembled WGS sequence"/>
</dbReference>
<organism evidence="3 4">
    <name type="scientific">Pseudooceanicola nitratireducens</name>
    <dbReference type="NCBI Taxonomy" id="517719"/>
    <lineage>
        <taxon>Bacteria</taxon>
        <taxon>Pseudomonadati</taxon>
        <taxon>Pseudomonadota</taxon>
        <taxon>Alphaproteobacteria</taxon>
        <taxon>Rhodobacterales</taxon>
        <taxon>Paracoccaceae</taxon>
        <taxon>Pseudooceanicola</taxon>
    </lineage>
</organism>
<evidence type="ECO:0000313" key="3">
    <source>
        <dbReference type="EMBL" id="SFC83245.1"/>
    </source>
</evidence>
<dbReference type="InterPro" id="IPR008979">
    <property type="entry name" value="Galactose-bd-like_sf"/>
</dbReference>
<keyword evidence="4" id="KW-1185">Reference proteome</keyword>
<dbReference type="InterPro" id="IPR022472">
    <property type="entry name" value="VPLPA-CTERM"/>
</dbReference>
<feature type="transmembrane region" description="Helical" evidence="1">
    <location>
        <begin position="190"/>
        <end position="209"/>
    </location>
</feature>
<dbReference type="Gene3D" id="2.60.120.260">
    <property type="entry name" value="Galactose-binding domain-like"/>
    <property type="match status" value="1"/>
</dbReference>
<evidence type="ECO:0000256" key="1">
    <source>
        <dbReference type="SAM" id="Phobius"/>
    </source>
</evidence>
<protein>
    <submittedName>
        <fullName evidence="3">VPLPA-CTERM protein sorting domain-containing protein</fullName>
    </submittedName>
</protein>
<proteinExistence type="predicted"/>
<feature type="chain" id="PRO_5014172958" evidence="2">
    <location>
        <begin position="21"/>
        <end position="213"/>
    </location>
</feature>
<dbReference type="SUPFAM" id="SSF49785">
    <property type="entry name" value="Galactose-binding domain-like"/>
    <property type="match status" value="1"/>
</dbReference>
<name>A0A1I1MDH6_9RHOB</name>
<keyword evidence="2" id="KW-0732">Signal</keyword>
<feature type="signal peptide" evidence="2">
    <location>
        <begin position="1"/>
        <end position="20"/>
    </location>
</feature>
<keyword evidence="1" id="KW-0812">Transmembrane</keyword>